<dbReference type="InterPro" id="IPR006311">
    <property type="entry name" value="TAT_signal"/>
</dbReference>
<dbReference type="InterPro" id="IPR001064">
    <property type="entry name" value="Beta/gamma_crystallin"/>
</dbReference>
<dbReference type="Gene3D" id="2.30.30.40">
    <property type="entry name" value="SH3 Domains"/>
    <property type="match status" value="1"/>
</dbReference>
<evidence type="ECO:0000313" key="6">
    <source>
        <dbReference type="EMBL" id="SFZ82305.1"/>
    </source>
</evidence>
<dbReference type="Proteomes" id="UP000183447">
    <property type="component" value="Unassembled WGS sequence"/>
</dbReference>
<feature type="signal peptide" evidence="4">
    <location>
        <begin position="1"/>
        <end position="33"/>
    </location>
</feature>
<keyword evidence="7" id="KW-1185">Reference proteome</keyword>
<comment type="similarity">
    <text evidence="1">Belongs to the beta/gamma-crystallin family.</text>
</comment>
<reference evidence="6 7" key="1">
    <citation type="submission" date="2016-11" db="EMBL/GenBank/DDBJ databases">
        <authorList>
            <person name="Jaros S."/>
            <person name="Januszkiewicz K."/>
            <person name="Wedrychowicz H."/>
        </authorList>
    </citation>
    <scope>NUCLEOTIDE SEQUENCE [LARGE SCALE GENOMIC DNA]</scope>
    <source>
        <strain evidence="6 7">ATCC 23634</strain>
    </source>
</reference>
<dbReference type="RefSeq" id="WP_072339533.1">
    <property type="nucleotide sequence ID" value="NZ_FPKU01000001.1"/>
</dbReference>
<dbReference type="InterPro" id="IPR011024">
    <property type="entry name" value="G_crystallin-like"/>
</dbReference>
<dbReference type="Pfam" id="PF03995">
    <property type="entry name" value="Inhibitor_I36"/>
    <property type="match status" value="1"/>
</dbReference>
<dbReference type="SUPFAM" id="SSF49695">
    <property type="entry name" value="gamma-Crystallin-like"/>
    <property type="match status" value="1"/>
</dbReference>
<dbReference type="STRING" id="665118.SAMN02983003_0999"/>
<protein>
    <submittedName>
        <fullName evidence="6">SH3 domain-containing protein</fullName>
    </submittedName>
</protein>
<dbReference type="EMBL" id="FPKU01000001">
    <property type="protein sequence ID" value="SFZ82305.1"/>
    <property type="molecule type" value="Genomic_DNA"/>
</dbReference>
<dbReference type="SMART" id="SM00247">
    <property type="entry name" value="XTALbg"/>
    <property type="match status" value="1"/>
</dbReference>
<dbReference type="InterPro" id="IPR003646">
    <property type="entry name" value="SH3-like_bac-type"/>
</dbReference>
<dbReference type="OrthoDB" id="8457065at2"/>
<feature type="compositionally biased region" description="Basic and acidic residues" evidence="3">
    <location>
        <begin position="139"/>
        <end position="150"/>
    </location>
</feature>
<evidence type="ECO:0000256" key="4">
    <source>
        <dbReference type="SAM" id="SignalP"/>
    </source>
</evidence>
<keyword evidence="2" id="KW-0677">Repeat</keyword>
<dbReference type="Pfam" id="PF08239">
    <property type="entry name" value="SH3_3"/>
    <property type="match status" value="1"/>
</dbReference>
<evidence type="ECO:0000256" key="3">
    <source>
        <dbReference type="SAM" id="MobiDB-lite"/>
    </source>
</evidence>
<evidence type="ECO:0000313" key="7">
    <source>
        <dbReference type="Proteomes" id="UP000183447"/>
    </source>
</evidence>
<evidence type="ECO:0000256" key="1">
    <source>
        <dbReference type="ARBA" id="ARBA00009646"/>
    </source>
</evidence>
<dbReference type="AlphaFoldDB" id="A0A1K2HUU6"/>
<organism evidence="6 7">
    <name type="scientific">Devosia enhydra</name>
    <dbReference type="NCBI Taxonomy" id="665118"/>
    <lineage>
        <taxon>Bacteria</taxon>
        <taxon>Pseudomonadati</taxon>
        <taxon>Pseudomonadota</taxon>
        <taxon>Alphaproteobacteria</taxon>
        <taxon>Hyphomicrobiales</taxon>
        <taxon>Devosiaceae</taxon>
        <taxon>Devosia</taxon>
    </lineage>
</organism>
<dbReference type="PROSITE" id="PS51318">
    <property type="entry name" value="TAT"/>
    <property type="match status" value="1"/>
</dbReference>
<keyword evidence="4" id="KW-0732">Signal</keyword>
<name>A0A1K2HUU6_9HYPH</name>
<feature type="chain" id="PRO_5013221920" evidence="4">
    <location>
        <begin position="34"/>
        <end position="233"/>
    </location>
</feature>
<accession>A0A1K2HUU6</accession>
<evidence type="ECO:0000256" key="2">
    <source>
        <dbReference type="ARBA" id="ARBA00022737"/>
    </source>
</evidence>
<dbReference type="Gene3D" id="2.60.20.10">
    <property type="entry name" value="Crystallins"/>
    <property type="match status" value="1"/>
</dbReference>
<proteinExistence type="inferred from homology"/>
<evidence type="ECO:0000259" key="5">
    <source>
        <dbReference type="SMART" id="SM00247"/>
    </source>
</evidence>
<gene>
    <name evidence="6" type="ORF">SAMN02983003_0999</name>
</gene>
<feature type="domain" description="Beta/gamma crystallin 'Greek key'" evidence="5">
    <location>
        <begin position="152"/>
        <end position="232"/>
    </location>
</feature>
<feature type="compositionally biased region" description="Gly residues" evidence="3">
    <location>
        <begin position="119"/>
        <end position="132"/>
    </location>
</feature>
<sequence length="233" mass="24736">MKARTRKLVLNIATGVALAATAAVVFTPAMAQAAPAEATANVNVRSGPGTGFGVVGQLRAGQDIDVGECQSSFCYVQGANISGWVSASYLSYAGPSRPGPSRPEPSRPEPSRPDVGFGVQIGPGGVSIGIGTPGFNPPRPDRPDRPGRPDREACFYEHADYAGRSFCMNAGDSINNLARFGNWNDRISSIDNDRLSVTVCEHADFRGTCRTYTTSTRSLGRLNDQISSIRVNR</sequence>
<feature type="region of interest" description="Disordered" evidence="3">
    <location>
        <begin position="93"/>
        <end position="150"/>
    </location>
</feature>